<sequence>MPGGDWLFYVMPFCLVRDLWHTAEFQEPPAWAVALGEFGFTVLGASLLLSPLTGADSTALSAAERKQIRYWQPETLGATLFNSWD</sequence>
<organism evidence="1 2">
    <name type="scientific">Streptomyces griseoaurantiacus</name>
    <dbReference type="NCBI Taxonomy" id="68213"/>
    <lineage>
        <taxon>Bacteria</taxon>
        <taxon>Bacillati</taxon>
        <taxon>Actinomycetota</taxon>
        <taxon>Actinomycetes</taxon>
        <taxon>Kitasatosporales</taxon>
        <taxon>Streptomycetaceae</taxon>
        <taxon>Streptomyces</taxon>
        <taxon>Streptomyces aurantiacus group</taxon>
    </lineage>
</organism>
<dbReference type="Proteomes" id="UP000198614">
    <property type="component" value="Unassembled WGS sequence"/>
</dbReference>
<evidence type="ECO:0000313" key="2">
    <source>
        <dbReference type="Proteomes" id="UP000198614"/>
    </source>
</evidence>
<dbReference type="OrthoDB" id="6313019at2"/>
<dbReference type="AlphaFoldDB" id="A0A1G7N5M0"/>
<evidence type="ECO:0000313" key="1">
    <source>
        <dbReference type="EMBL" id="SDF69333.1"/>
    </source>
</evidence>
<reference evidence="1 2" key="1">
    <citation type="submission" date="2016-10" db="EMBL/GenBank/DDBJ databases">
        <authorList>
            <person name="de Groot N.N."/>
        </authorList>
    </citation>
    <scope>NUCLEOTIDE SEQUENCE [LARGE SCALE GENOMIC DNA]</scope>
    <source>
        <strain evidence="1 2">CGMCC 4.1859</strain>
    </source>
</reference>
<dbReference type="EMBL" id="FNAX01000010">
    <property type="protein sequence ID" value="SDF69333.1"/>
    <property type="molecule type" value="Genomic_DNA"/>
</dbReference>
<name>A0A1G7N5M0_9ACTN</name>
<accession>A0A1G7N5M0</accession>
<proteinExistence type="predicted"/>
<gene>
    <name evidence="1" type="ORF">SAMN05216260_11038</name>
</gene>
<protein>
    <submittedName>
        <fullName evidence="1">Uncharacterized protein</fullName>
    </submittedName>
</protein>